<comment type="subcellular location">
    <subcellularLocation>
        <location evidence="1">Membrane</location>
        <topology evidence="1">Multi-pass membrane protein</topology>
    </subcellularLocation>
</comment>
<keyword evidence="9" id="KW-0521">NADP</keyword>
<feature type="transmembrane region" description="Helical" evidence="9">
    <location>
        <begin position="473"/>
        <end position="491"/>
    </location>
</feature>
<keyword evidence="3 9" id="KW-0444">Lipid biosynthesis</keyword>
<dbReference type="InterPro" id="IPR033640">
    <property type="entry name" value="FAR_C"/>
</dbReference>
<sequence length="520" mass="59333">MNFETTSIPEFYEGRSVFITGATGFIGKVLVEKLLRSCPGIQTIYVLMREKRGKQPKQRLEELVNCKVFDLVKKEKHEALQKIVIVTGDLSLPALGVSQADLETMSKSVSVVFHSAATVKFDEPLKVAVNMNVLATRRMLELCRKLPNIVALVHVSTAYANCNMKEIAEKVYPPPFPPQKIIDATEWMESSLLDSITPKLIEDRPNTYTFTKALAENLLIDECGSLPVAIVRPSIVSAAWKEPYPGWIDNLNGPAGIIVAGGKGVLRTMLTKGEVCADVIPVDVVINLMLTVAWYTAIQRPNSILVYNCTSGFMNKLTWDDIMSVTYPNLLKYPSTELFRYPSGSFRRSAITNDVCIAFQHYLPALFVDIMAYIFFQKPGMIRVYQKVHKAVHCLEFFTTREWTFHCDNVLMLNDALSPEDQETFYFDIRKLNWKYFWENHVLGCRKFILKEDPSTIPEARKNLRRRYFISKFTYFLVALGVWKVFFSRIISLNSVWYALTATFLKFQSFLCVCGIIKEE</sequence>
<evidence type="ECO:0000256" key="5">
    <source>
        <dbReference type="ARBA" id="ARBA00022989"/>
    </source>
</evidence>
<dbReference type="AlphaFoldDB" id="A0A8X6MDN6"/>
<reference evidence="12" key="1">
    <citation type="submission" date="2020-08" db="EMBL/GenBank/DDBJ databases">
        <title>Multicomponent nature underlies the extraordinary mechanical properties of spider dragline silk.</title>
        <authorList>
            <person name="Kono N."/>
            <person name="Nakamura H."/>
            <person name="Mori M."/>
            <person name="Yoshida Y."/>
            <person name="Ohtoshi R."/>
            <person name="Malay A.D."/>
            <person name="Moran D.A.P."/>
            <person name="Tomita M."/>
            <person name="Numata K."/>
            <person name="Arakawa K."/>
        </authorList>
    </citation>
    <scope>NUCLEOTIDE SEQUENCE</scope>
</reference>
<evidence type="ECO:0000256" key="7">
    <source>
        <dbReference type="ARBA" id="ARBA00023136"/>
    </source>
</evidence>
<protein>
    <recommendedName>
        <fullName evidence="9">Fatty acyl-CoA reductase</fullName>
        <ecNumber evidence="9">1.2.1.84</ecNumber>
    </recommendedName>
</protein>
<feature type="transmembrane region" description="Helical" evidence="9">
    <location>
        <begin position="357"/>
        <end position="376"/>
    </location>
</feature>
<dbReference type="EC" id="1.2.1.84" evidence="9"/>
<evidence type="ECO:0000256" key="1">
    <source>
        <dbReference type="ARBA" id="ARBA00004141"/>
    </source>
</evidence>
<feature type="domain" description="Fatty acyl-CoA reductase C-terminal" evidence="10">
    <location>
        <begin position="361"/>
        <end position="452"/>
    </location>
</feature>
<evidence type="ECO:0000256" key="8">
    <source>
        <dbReference type="ARBA" id="ARBA00052530"/>
    </source>
</evidence>
<comment type="catalytic activity">
    <reaction evidence="8 9">
        <text>a long-chain fatty acyl-CoA + 2 NADPH + 2 H(+) = a long-chain primary fatty alcohol + 2 NADP(+) + CoA</text>
        <dbReference type="Rhea" id="RHEA:52716"/>
        <dbReference type="ChEBI" id="CHEBI:15378"/>
        <dbReference type="ChEBI" id="CHEBI:57287"/>
        <dbReference type="ChEBI" id="CHEBI:57783"/>
        <dbReference type="ChEBI" id="CHEBI:58349"/>
        <dbReference type="ChEBI" id="CHEBI:77396"/>
        <dbReference type="ChEBI" id="CHEBI:83139"/>
        <dbReference type="EC" id="1.2.1.84"/>
    </reaction>
</comment>
<keyword evidence="7 9" id="KW-0472">Membrane</keyword>
<dbReference type="GO" id="GO:0035336">
    <property type="term" value="P:long-chain fatty-acyl-CoA metabolic process"/>
    <property type="evidence" value="ECO:0007669"/>
    <property type="project" value="TreeGrafter"/>
</dbReference>
<dbReference type="InterPro" id="IPR013120">
    <property type="entry name" value="FAR_NAD-bd"/>
</dbReference>
<dbReference type="CDD" id="cd05236">
    <property type="entry name" value="FAR-N_SDR_e"/>
    <property type="match status" value="1"/>
</dbReference>
<evidence type="ECO:0000256" key="2">
    <source>
        <dbReference type="ARBA" id="ARBA00005928"/>
    </source>
</evidence>
<evidence type="ECO:0000256" key="4">
    <source>
        <dbReference type="ARBA" id="ARBA00022692"/>
    </source>
</evidence>
<dbReference type="InterPro" id="IPR026055">
    <property type="entry name" value="FAR"/>
</dbReference>
<dbReference type="GO" id="GO:0005777">
    <property type="term" value="C:peroxisome"/>
    <property type="evidence" value="ECO:0007669"/>
    <property type="project" value="TreeGrafter"/>
</dbReference>
<gene>
    <name evidence="12" type="primary">CG5065</name>
    <name evidence="12" type="ORF">TNIN_18671</name>
</gene>
<dbReference type="GO" id="GO:0102965">
    <property type="term" value="F:alcohol-forming long-chain fatty acyl-CoA reductase activity"/>
    <property type="evidence" value="ECO:0007669"/>
    <property type="project" value="UniProtKB-EC"/>
</dbReference>
<dbReference type="GO" id="GO:0080019">
    <property type="term" value="F:alcohol-forming very long-chain fatty acyl-CoA reductase activity"/>
    <property type="evidence" value="ECO:0007669"/>
    <property type="project" value="InterPro"/>
</dbReference>
<dbReference type="Pfam" id="PF07993">
    <property type="entry name" value="NAD_binding_4"/>
    <property type="match status" value="1"/>
</dbReference>
<dbReference type="SUPFAM" id="SSF51735">
    <property type="entry name" value="NAD(P)-binding Rossmann-fold domains"/>
    <property type="match status" value="1"/>
</dbReference>
<evidence type="ECO:0000259" key="10">
    <source>
        <dbReference type="Pfam" id="PF03015"/>
    </source>
</evidence>
<feature type="domain" description="Thioester reductase (TE)" evidence="11">
    <location>
        <begin position="19"/>
        <end position="289"/>
    </location>
</feature>
<evidence type="ECO:0000256" key="6">
    <source>
        <dbReference type="ARBA" id="ARBA00023098"/>
    </source>
</evidence>
<evidence type="ECO:0000256" key="3">
    <source>
        <dbReference type="ARBA" id="ARBA00022516"/>
    </source>
</evidence>
<evidence type="ECO:0000259" key="11">
    <source>
        <dbReference type="Pfam" id="PF07993"/>
    </source>
</evidence>
<dbReference type="Proteomes" id="UP000886998">
    <property type="component" value="Unassembled WGS sequence"/>
</dbReference>
<dbReference type="PANTHER" id="PTHR11011:SF116">
    <property type="entry name" value="FATTY ACYL-COA REDUCTASE CG5065-RELATED"/>
    <property type="match status" value="1"/>
</dbReference>
<dbReference type="Gene3D" id="3.40.50.720">
    <property type="entry name" value="NAD(P)-binding Rossmann-like Domain"/>
    <property type="match status" value="1"/>
</dbReference>
<accession>A0A8X6MDN6</accession>
<dbReference type="GO" id="GO:0016020">
    <property type="term" value="C:membrane"/>
    <property type="evidence" value="ECO:0007669"/>
    <property type="project" value="UniProtKB-SubCell"/>
</dbReference>
<dbReference type="Pfam" id="PF03015">
    <property type="entry name" value="Sterile"/>
    <property type="match status" value="1"/>
</dbReference>
<dbReference type="EMBL" id="BMAV01026296">
    <property type="protein sequence ID" value="GFS49050.1"/>
    <property type="molecule type" value="Genomic_DNA"/>
</dbReference>
<organism evidence="12 13">
    <name type="scientific">Trichonephila inaurata madagascariensis</name>
    <dbReference type="NCBI Taxonomy" id="2747483"/>
    <lineage>
        <taxon>Eukaryota</taxon>
        <taxon>Metazoa</taxon>
        <taxon>Ecdysozoa</taxon>
        <taxon>Arthropoda</taxon>
        <taxon>Chelicerata</taxon>
        <taxon>Arachnida</taxon>
        <taxon>Araneae</taxon>
        <taxon>Araneomorphae</taxon>
        <taxon>Entelegynae</taxon>
        <taxon>Araneoidea</taxon>
        <taxon>Nephilidae</taxon>
        <taxon>Trichonephila</taxon>
        <taxon>Trichonephila inaurata</taxon>
    </lineage>
</organism>
<keyword evidence="6 9" id="KW-0443">Lipid metabolism</keyword>
<proteinExistence type="inferred from homology"/>
<comment type="function">
    <text evidence="9">Catalyzes the reduction of fatty acyl-CoA to fatty alcohols.</text>
</comment>
<keyword evidence="9" id="KW-0560">Oxidoreductase</keyword>
<name>A0A8X6MDN6_9ARAC</name>
<evidence type="ECO:0000313" key="12">
    <source>
        <dbReference type="EMBL" id="GFS49050.1"/>
    </source>
</evidence>
<dbReference type="FunFam" id="3.40.50.720:FF:000143">
    <property type="entry name" value="Fatty acyl-CoA reductase"/>
    <property type="match status" value="1"/>
</dbReference>
<evidence type="ECO:0000256" key="9">
    <source>
        <dbReference type="RuleBase" id="RU363097"/>
    </source>
</evidence>
<dbReference type="CDD" id="cd09071">
    <property type="entry name" value="FAR_C"/>
    <property type="match status" value="1"/>
</dbReference>
<dbReference type="OrthoDB" id="429813at2759"/>
<keyword evidence="4 9" id="KW-0812">Transmembrane</keyword>
<keyword evidence="5 9" id="KW-1133">Transmembrane helix</keyword>
<keyword evidence="13" id="KW-1185">Reference proteome</keyword>
<dbReference type="PANTHER" id="PTHR11011">
    <property type="entry name" value="MALE STERILITY PROTEIN 2-RELATED"/>
    <property type="match status" value="1"/>
</dbReference>
<comment type="similarity">
    <text evidence="2 9">Belongs to the fatty acyl-CoA reductase family.</text>
</comment>
<dbReference type="InterPro" id="IPR036291">
    <property type="entry name" value="NAD(P)-bd_dom_sf"/>
</dbReference>
<evidence type="ECO:0000313" key="13">
    <source>
        <dbReference type="Proteomes" id="UP000886998"/>
    </source>
</evidence>
<comment type="caution">
    <text evidence="12">The sequence shown here is derived from an EMBL/GenBank/DDBJ whole genome shotgun (WGS) entry which is preliminary data.</text>
</comment>
<feature type="transmembrane region" description="Helical" evidence="9">
    <location>
        <begin position="497"/>
        <end position="517"/>
    </location>
</feature>